<sequence>MTILVTGARGAIARCVVDTLHAAGAPVRAASRKPEDTTAPDGVDVVDFDPARPDTLAPAMDGVHTLFVYAEPNGIDDVLTTARTAGIEHIVLLSSLAAATPEMLDNPIAEHHLGAERPIAASGIPWTFVRPGMFATNALWWAPSIRATGTVALYHPDAHVTPTHERDIADVAVHAITQPGQYGKAYLMNGPESLTQRQQVELIAAASGREITIDELTRERAAERLPEAVLDLVEQTDDVPQPTGPTIEEIIGRAPRTFATWARDHAHEYLSASPKL</sequence>
<dbReference type="EMBL" id="SGWQ01000021">
    <property type="protein sequence ID" value="RZS29468.1"/>
    <property type="molecule type" value="Genomic_DNA"/>
</dbReference>
<proteinExistence type="predicted"/>
<reference evidence="2 3" key="1">
    <citation type="submission" date="2019-02" db="EMBL/GenBank/DDBJ databases">
        <title>Genomic Encyclopedia of Type Strains, Phase IV (KMG-IV): sequencing the most valuable type-strain genomes for metagenomic binning, comparative biology and taxonomic classification.</title>
        <authorList>
            <person name="Goeker M."/>
        </authorList>
    </citation>
    <scope>NUCLEOTIDE SEQUENCE [LARGE SCALE GENOMIC DNA]</scope>
    <source>
        <strain evidence="2 3">DSM 101727</strain>
    </source>
</reference>
<dbReference type="OrthoDB" id="3207931at2"/>
<dbReference type="InterPro" id="IPR051604">
    <property type="entry name" value="Ergot_Alk_Oxidoreductase"/>
</dbReference>
<dbReference type="PANTHER" id="PTHR43162">
    <property type="match status" value="1"/>
</dbReference>
<evidence type="ECO:0000313" key="2">
    <source>
        <dbReference type="EMBL" id="RZS29468.1"/>
    </source>
</evidence>
<accession>A0A4Q7KC97</accession>
<gene>
    <name evidence="2" type="ORF">EV193_12111</name>
</gene>
<dbReference type="Pfam" id="PF13460">
    <property type="entry name" value="NAD_binding_10"/>
    <property type="match status" value="1"/>
</dbReference>
<feature type="domain" description="NAD(P)-binding" evidence="1">
    <location>
        <begin position="7"/>
        <end position="179"/>
    </location>
</feature>
<dbReference type="SUPFAM" id="SSF51735">
    <property type="entry name" value="NAD(P)-binding Rossmann-fold domains"/>
    <property type="match status" value="1"/>
</dbReference>
<dbReference type="InterPro" id="IPR016040">
    <property type="entry name" value="NAD(P)-bd_dom"/>
</dbReference>
<dbReference type="Gene3D" id="3.40.50.720">
    <property type="entry name" value="NAD(P)-binding Rossmann-like Domain"/>
    <property type="match status" value="1"/>
</dbReference>
<dbReference type="PANTHER" id="PTHR43162:SF1">
    <property type="entry name" value="PRESTALK A DIFFERENTIATION PROTEIN A"/>
    <property type="match status" value="1"/>
</dbReference>
<dbReference type="AlphaFoldDB" id="A0A4Q7KC97"/>
<keyword evidence="3" id="KW-1185">Reference proteome</keyword>
<protein>
    <submittedName>
        <fullName evidence="2">Uncharacterized protein YbjT (DUF2867 family)</fullName>
    </submittedName>
</protein>
<organism evidence="2 3">
    <name type="scientific">Herbihabitans rhizosphaerae</name>
    <dbReference type="NCBI Taxonomy" id="1872711"/>
    <lineage>
        <taxon>Bacteria</taxon>
        <taxon>Bacillati</taxon>
        <taxon>Actinomycetota</taxon>
        <taxon>Actinomycetes</taxon>
        <taxon>Pseudonocardiales</taxon>
        <taxon>Pseudonocardiaceae</taxon>
        <taxon>Herbihabitans</taxon>
    </lineage>
</organism>
<dbReference type="InterPro" id="IPR036291">
    <property type="entry name" value="NAD(P)-bd_dom_sf"/>
</dbReference>
<comment type="caution">
    <text evidence="2">The sequence shown here is derived from an EMBL/GenBank/DDBJ whole genome shotgun (WGS) entry which is preliminary data.</text>
</comment>
<dbReference type="RefSeq" id="WP_130348867.1">
    <property type="nucleotide sequence ID" value="NZ_SGWQ01000021.1"/>
</dbReference>
<name>A0A4Q7KC97_9PSEU</name>
<evidence type="ECO:0000259" key="1">
    <source>
        <dbReference type="Pfam" id="PF13460"/>
    </source>
</evidence>
<dbReference type="Proteomes" id="UP000294257">
    <property type="component" value="Unassembled WGS sequence"/>
</dbReference>
<evidence type="ECO:0000313" key="3">
    <source>
        <dbReference type="Proteomes" id="UP000294257"/>
    </source>
</evidence>